<accession>A0A0S4J3H1</accession>
<dbReference type="OrthoDB" id="185373at2759"/>
<proteinExistence type="predicted"/>
<dbReference type="InterPro" id="IPR011990">
    <property type="entry name" value="TPR-like_helical_dom_sf"/>
</dbReference>
<dbReference type="EMBL" id="CYKH01000631">
    <property type="protein sequence ID" value="CUG07536.1"/>
    <property type="molecule type" value="Genomic_DNA"/>
</dbReference>
<dbReference type="VEuPathDB" id="TriTrypDB:BSAL_73810"/>
<reference evidence="3" key="1">
    <citation type="submission" date="2015-09" db="EMBL/GenBank/DDBJ databases">
        <authorList>
            <consortium name="Pathogen Informatics"/>
        </authorList>
    </citation>
    <scope>NUCLEOTIDE SEQUENCE [LARGE SCALE GENOMIC DNA]</scope>
    <source>
        <strain evidence="3">Lake Konstanz</strain>
    </source>
</reference>
<keyword evidence="1" id="KW-0677">Repeat</keyword>
<evidence type="ECO:0008006" key="4">
    <source>
        <dbReference type="Google" id="ProtNLM"/>
    </source>
</evidence>
<evidence type="ECO:0000256" key="1">
    <source>
        <dbReference type="ARBA" id="ARBA00022737"/>
    </source>
</evidence>
<evidence type="ECO:0000313" key="3">
    <source>
        <dbReference type="Proteomes" id="UP000051952"/>
    </source>
</evidence>
<dbReference type="PANTHER" id="PTHR47447:SF17">
    <property type="entry name" value="OS12G0638900 PROTEIN"/>
    <property type="match status" value="1"/>
</dbReference>
<gene>
    <name evidence="2" type="ORF">BSAL_73810</name>
</gene>
<dbReference type="PANTHER" id="PTHR47447">
    <property type="entry name" value="OS03G0856100 PROTEIN"/>
    <property type="match status" value="1"/>
</dbReference>
<dbReference type="AlphaFoldDB" id="A0A0S4J3H1"/>
<sequence>MSLAAVSQEPSEARDLAATLMKTYAGVGNLAKLRSTFLIGVQYMRDNDCLNATLFDTYLAITGRRTKFSIEEVQYVLKLMEELNIAKTSHTYLYLIELHLRMDRDPSALWYELLESTSGSEPPITAAIVKSLFLHVLPTTKDPRIGLGVMRELLALDHLDRPSFAAVVTQWMGNREVAPEHSLWLLFEFEQRCILEKQTVSAHIQKQHVAQLMLQCAKCADALSADKLLSFMDRHMLVKSADIMSLVVWCYAQAESVEAALDVVEIMSRRGYLDGADIFKPFTVEVIHYTMERHVLLLLADSLHSVALVERAVAHLHKRREAGKIVTIPTLDVVTLAWSKLGHEDRAVAFVDEYMPTFGASPRTHTYNCLMLASIGTRKSSLHRQIFDRMVTTGVAPNSHTFRLVIRQAINCNDIDEAVRYLESVSSFQGLRIEIEMILMVMERAARAGDVRTVNRISKFSLDCDLGIDSVVIKNVKEALKEHGCEVATLESHAPLHEALRSRSKAARRRTKYDVGL</sequence>
<organism evidence="2 3">
    <name type="scientific">Bodo saltans</name>
    <name type="common">Flagellated protozoan</name>
    <dbReference type="NCBI Taxonomy" id="75058"/>
    <lineage>
        <taxon>Eukaryota</taxon>
        <taxon>Discoba</taxon>
        <taxon>Euglenozoa</taxon>
        <taxon>Kinetoplastea</taxon>
        <taxon>Metakinetoplastina</taxon>
        <taxon>Eubodonida</taxon>
        <taxon>Bodonidae</taxon>
        <taxon>Bodo</taxon>
    </lineage>
</organism>
<dbReference type="Proteomes" id="UP000051952">
    <property type="component" value="Unassembled WGS sequence"/>
</dbReference>
<evidence type="ECO:0000313" key="2">
    <source>
        <dbReference type="EMBL" id="CUG07536.1"/>
    </source>
</evidence>
<dbReference type="Gene3D" id="1.25.40.10">
    <property type="entry name" value="Tetratricopeptide repeat domain"/>
    <property type="match status" value="1"/>
</dbReference>
<name>A0A0S4J3H1_BODSA</name>
<keyword evidence="3" id="KW-1185">Reference proteome</keyword>
<protein>
    <recommendedName>
        <fullName evidence="4">Pentacotripeptide-repeat region of PRORP domain-containing protein</fullName>
    </recommendedName>
</protein>